<dbReference type="GO" id="GO:0004298">
    <property type="term" value="F:threonine-type endopeptidase activity"/>
    <property type="evidence" value="ECO:0007669"/>
    <property type="project" value="InterPro"/>
</dbReference>
<name>A0A2T6ZI69_TUBBO</name>
<feature type="region of interest" description="Disordered" evidence="3">
    <location>
        <begin position="382"/>
        <end position="402"/>
    </location>
</feature>
<evidence type="ECO:0000256" key="1">
    <source>
        <dbReference type="PIRSR" id="PIRSR600246-1"/>
    </source>
</evidence>
<dbReference type="EMBL" id="NESQ01000246">
    <property type="protein sequence ID" value="PUU75172.1"/>
    <property type="molecule type" value="Genomic_DNA"/>
</dbReference>
<dbReference type="GO" id="GO:0051604">
    <property type="term" value="P:protein maturation"/>
    <property type="evidence" value="ECO:0007669"/>
    <property type="project" value="TreeGrafter"/>
</dbReference>
<dbReference type="PANTHER" id="PTHR10188">
    <property type="entry name" value="L-ASPARAGINASE"/>
    <property type="match status" value="1"/>
</dbReference>
<protein>
    <submittedName>
        <fullName evidence="4">Nucleophile aminohydrolase</fullName>
    </submittedName>
</protein>
<dbReference type="InterPro" id="IPR000246">
    <property type="entry name" value="Peptidase_T2"/>
</dbReference>
<proteinExistence type="predicted"/>
<evidence type="ECO:0000256" key="2">
    <source>
        <dbReference type="PIRSR" id="PIRSR600246-3"/>
    </source>
</evidence>
<dbReference type="InterPro" id="IPR029055">
    <property type="entry name" value="Ntn_hydrolases_N"/>
</dbReference>
<gene>
    <name evidence="4" type="ORF">B9Z19DRAFT_1090944</name>
</gene>
<dbReference type="InterPro" id="IPR037464">
    <property type="entry name" value="Taspase1"/>
</dbReference>
<sequence length="402" mass="42981">MNGMQCQLKPRATQATAGNDWSAVFVHAGAGYHSVPNEPAHREACASACRAAMAFLKNGGSATDGVEMALKSLEDNEITNSGYGSNLTIDGTVECDASIMEDSGRSGAVGAVWAFKNPSALARLLLDNTRQPLSLKRVPPILLVGHGALDYAKEHLFPEVDNEALITSHTHARWSRWRRELDIAEQEEQAADRCQRVCRLPTSAAKAAVEKVAANAPRQPDREDLVTDTVGCICVDRWGNVAAGSSSGGIGMKHRGRIGPAALIGVGTWIACEGQSVVAATCSGTGEQMAHTLIASKTVSRMIATEDEIEALKKSIEEDFMGSRIVKESTMSSAVGIMAVKIDKASPRARIKFLYGHTTDSMVMAHMTPFMKDPETIMSRNRKNPETCLGGKSIQASKLGAE</sequence>
<evidence type="ECO:0000313" key="5">
    <source>
        <dbReference type="Proteomes" id="UP000244722"/>
    </source>
</evidence>
<feature type="site" description="Cleavage; by autolysis" evidence="2">
    <location>
        <begin position="228"/>
        <end position="229"/>
    </location>
</feature>
<keyword evidence="5" id="KW-1185">Reference proteome</keyword>
<dbReference type="STRING" id="42251.A0A2T6ZI69"/>
<evidence type="ECO:0000313" key="4">
    <source>
        <dbReference type="EMBL" id="PUU75172.1"/>
    </source>
</evidence>
<dbReference type="CDD" id="cd04514">
    <property type="entry name" value="Taspase1_like"/>
    <property type="match status" value="1"/>
</dbReference>
<dbReference type="Proteomes" id="UP000244722">
    <property type="component" value="Unassembled WGS sequence"/>
</dbReference>
<dbReference type="Gene3D" id="3.60.20.30">
    <property type="entry name" value="(Glycosyl)asparaginase"/>
    <property type="match status" value="1"/>
</dbReference>
<feature type="active site" description="Nucleophile" evidence="1">
    <location>
        <position position="229"/>
    </location>
</feature>
<dbReference type="Pfam" id="PF01112">
    <property type="entry name" value="Asparaginase_2"/>
    <property type="match status" value="1"/>
</dbReference>
<dbReference type="PANTHER" id="PTHR10188:SF8">
    <property type="entry name" value="THREONINE ASPARTASE 1"/>
    <property type="match status" value="1"/>
</dbReference>
<comment type="caution">
    <text evidence="4">The sequence shown here is derived from an EMBL/GenBank/DDBJ whole genome shotgun (WGS) entry which is preliminary data.</text>
</comment>
<dbReference type="OrthoDB" id="77601at2759"/>
<accession>A0A2T6ZI69</accession>
<dbReference type="SUPFAM" id="SSF56235">
    <property type="entry name" value="N-terminal nucleophile aminohydrolases (Ntn hydrolases)"/>
    <property type="match status" value="1"/>
</dbReference>
<organism evidence="4 5">
    <name type="scientific">Tuber borchii</name>
    <name type="common">White truffle</name>
    <dbReference type="NCBI Taxonomy" id="42251"/>
    <lineage>
        <taxon>Eukaryota</taxon>
        <taxon>Fungi</taxon>
        <taxon>Dikarya</taxon>
        <taxon>Ascomycota</taxon>
        <taxon>Pezizomycotina</taxon>
        <taxon>Pezizomycetes</taxon>
        <taxon>Pezizales</taxon>
        <taxon>Tuberaceae</taxon>
        <taxon>Tuber</taxon>
    </lineage>
</organism>
<dbReference type="AlphaFoldDB" id="A0A2T6ZI69"/>
<keyword evidence="4" id="KW-0378">Hydrolase</keyword>
<evidence type="ECO:0000256" key="3">
    <source>
        <dbReference type="SAM" id="MobiDB-lite"/>
    </source>
</evidence>
<reference evidence="4 5" key="1">
    <citation type="submission" date="2017-04" db="EMBL/GenBank/DDBJ databases">
        <title>Draft genome sequence of Tuber borchii Vittad., a whitish edible truffle.</title>
        <authorList>
            <consortium name="DOE Joint Genome Institute"/>
            <person name="Murat C."/>
            <person name="Kuo A."/>
            <person name="Barry K.W."/>
            <person name="Clum A."/>
            <person name="Dockter R.B."/>
            <person name="Fauchery L."/>
            <person name="Iotti M."/>
            <person name="Kohler A."/>
            <person name="Labutti K."/>
            <person name="Lindquist E.A."/>
            <person name="Lipzen A."/>
            <person name="Ohm R.A."/>
            <person name="Wang M."/>
            <person name="Grigoriev I.V."/>
            <person name="Zambonelli A."/>
            <person name="Martin F.M."/>
        </authorList>
    </citation>
    <scope>NUCLEOTIDE SEQUENCE [LARGE SCALE GENOMIC DNA]</scope>
    <source>
        <strain evidence="4 5">Tbo3840</strain>
    </source>
</reference>
<dbReference type="GO" id="GO:0005737">
    <property type="term" value="C:cytoplasm"/>
    <property type="evidence" value="ECO:0007669"/>
    <property type="project" value="TreeGrafter"/>
</dbReference>